<dbReference type="PANTHER" id="PTHR43827">
    <property type="entry name" value="2,5-DIKETO-D-GLUCONIC ACID REDUCTASE"/>
    <property type="match status" value="1"/>
</dbReference>
<comment type="similarity">
    <text evidence="1">Belongs to the aldo/keto reductase family.</text>
</comment>
<evidence type="ECO:0000313" key="5">
    <source>
        <dbReference type="EMBL" id="MFC3760970.1"/>
    </source>
</evidence>
<dbReference type="CDD" id="cd19071">
    <property type="entry name" value="AKR_AKR1-5-like"/>
    <property type="match status" value="1"/>
</dbReference>
<evidence type="ECO:0000256" key="2">
    <source>
        <dbReference type="ARBA" id="ARBA00022857"/>
    </source>
</evidence>
<dbReference type="InterPro" id="IPR036812">
    <property type="entry name" value="NAD(P)_OxRdtase_dom_sf"/>
</dbReference>
<protein>
    <submittedName>
        <fullName evidence="5">Aldo/keto reductase</fullName>
    </submittedName>
</protein>
<organism evidence="5 6">
    <name type="scientific">Tenggerimyces flavus</name>
    <dbReference type="NCBI Taxonomy" id="1708749"/>
    <lineage>
        <taxon>Bacteria</taxon>
        <taxon>Bacillati</taxon>
        <taxon>Actinomycetota</taxon>
        <taxon>Actinomycetes</taxon>
        <taxon>Propionibacteriales</taxon>
        <taxon>Nocardioidaceae</taxon>
        <taxon>Tenggerimyces</taxon>
    </lineage>
</organism>
<keyword evidence="6" id="KW-1185">Reference proteome</keyword>
<dbReference type="PROSITE" id="PS00062">
    <property type="entry name" value="ALDOKETO_REDUCTASE_2"/>
    <property type="match status" value="1"/>
</dbReference>
<dbReference type="Pfam" id="PF00248">
    <property type="entry name" value="Aldo_ket_red"/>
    <property type="match status" value="1"/>
</dbReference>
<dbReference type="PROSITE" id="PS00063">
    <property type="entry name" value="ALDOKETO_REDUCTASE_3"/>
    <property type="match status" value="1"/>
</dbReference>
<dbReference type="Gene3D" id="3.20.20.100">
    <property type="entry name" value="NADP-dependent oxidoreductase domain"/>
    <property type="match status" value="1"/>
</dbReference>
<feature type="domain" description="NADP-dependent oxidoreductase" evidence="4">
    <location>
        <begin position="23"/>
        <end position="261"/>
    </location>
</feature>
<dbReference type="EMBL" id="JBHRZH010000006">
    <property type="protein sequence ID" value="MFC3760970.1"/>
    <property type="molecule type" value="Genomic_DNA"/>
</dbReference>
<name>A0ABV7Y6U9_9ACTN</name>
<dbReference type="InterPro" id="IPR018170">
    <property type="entry name" value="Aldo/ket_reductase_CS"/>
</dbReference>
<evidence type="ECO:0000259" key="4">
    <source>
        <dbReference type="Pfam" id="PF00248"/>
    </source>
</evidence>
<keyword evidence="2" id="KW-0521">NADP</keyword>
<sequence>MTNTDPAQNFVAQLPGDVSIPLLGFGTWQLRGDSARDAVGWALETGYRHLDTATAYGNETQVGAAVRESGLDRDDIFITTKLPPDHAGQEESTLKASLDGLGVDHLDLWLIHWPPNKTAGIPTWEAFIQAKEDGKTRSIGVSNYSLSQLDELIDATGVAPAVNQIKWGPALFDAKTVDGHLERGVALEGYSPFRVGPLDHPTLNAIAEKYGKNTAQVILRWHLQHGFIAIPKSAHQDRIRANFEVFDFELTQDELESINGLTA</sequence>
<evidence type="ECO:0000256" key="3">
    <source>
        <dbReference type="ARBA" id="ARBA00023002"/>
    </source>
</evidence>
<accession>A0ABV7Y6U9</accession>
<evidence type="ECO:0000256" key="1">
    <source>
        <dbReference type="ARBA" id="ARBA00007905"/>
    </source>
</evidence>
<dbReference type="PROSITE" id="PS00798">
    <property type="entry name" value="ALDOKETO_REDUCTASE_1"/>
    <property type="match status" value="1"/>
</dbReference>
<dbReference type="InterPro" id="IPR023210">
    <property type="entry name" value="NADP_OxRdtase_dom"/>
</dbReference>
<dbReference type="PANTHER" id="PTHR43827:SF3">
    <property type="entry name" value="NADP-DEPENDENT OXIDOREDUCTASE DOMAIN-CONTAINING PROTEIN"/>
    <property type="match status" value="1"/>
</dbReference>
<gene>
    <name evidence="5" type="ORF">ACFOUW_08965</name>
</gene>
<proteinExistence type="inferred from homology"/>
<dbReference type="InterPro" id="IPR020471">
    <property type="entry name" value="AKR"/>
</dbReference>
<reference evidence="6" key="1">
    <citation type="journal article" date="2019" name="Int. J. Syst. Evol. Microbiol.">
        <title>The Global Catalogue of Microorganisms (GCM) 10K type strain sequencing project: providing services to taxonomists for standard genome sequencing and annotation.</title>
        <authorList>
            <consortium name="The Broad Institute Genomics Platform"/>
            <consortium name="The Broad Institute Genome Sequencing Center for Infectious Disease"/>
            <person name="Wu L."/>
            <person name="Ma J."/>
        </authorList>
    </citation>
    <scope>NUCLEOTIDE SEQUENCE [LARGE SCALE GENOMIC DNA]</scope>
    <source>
        <strain evidence="6">CGMCC 4.7241</strain>
    </source>
</reference>
<dbReference type="Proteomes" id="UP001595699">
    <property type="component" value="Unassembled WGS sequence"/>
</dbReference>
<dbReference type="RefSeq" id="WP_205117200.1">
    <property type="nucleotide sequence ID" value="NZ_JAFBCM010000001.1"/>
</dbReference>
<dbReference type="PIRSF" id="PIRSF000097">
    <property type="entry name" value="AKR"/>
    <property type="match status" value="1"/>
</dbReference>
<dbReference type="SUPFAM" id="SSF51430">
    <property type="entry name" value="NAD(P)-linked oxidoreductase"/>
    <property type="match status" value="1"/>
</dbReference>
<comment type="caution">
    <text evidence="5">The sequence shown here is derived from an EMBL/GenBank/DDBJ whole genome shotgun (WGS) entry which is preliminary data.</text>
</comment>
<keyword evidence="3" id="KW-0560">Oxidoreductase</keyword>
<dbReference type="PRINTS" id="PR00069">
    <property type="entry name" value="ALDKETRDTASE"/>
</dbReference>
<evidence type="ECO:0000313" key="6">
    <source>
        <dbReference type="Proteomes" id="UP001595699"/>
    </source>
</evidence>